<name>A0ABQ8MW35_LABRO</name>
<sequence>MVSTALNCLKSLMGFLHRRIPETAQHMVCQPWIRFLLFSLLSCDQRLRSAALQLLTLLVCFSGSVSQWRTEVESVMRMESIQESLKHLPRSESSSRHMLYP</sequence>
<organism evidence="1 2">
    <name type="scientific">Labeo rohita</name>
    <name type="common">Indian major carp</name>
    <name type="synonym">Cyprinus rohita</name>
    <dbReference type="NCBI Taxonomy" id="84645"/>
    <lineage>
        <taxon>Eukaryota</taxon>
        <taxon>Metazoa</taxon>
        <taxon>Chordata</taxon>
        <taxon>Craniata</taxon>
        <taxon>Vertebrata</taxon>
        <taxon>Euteleostomi</taxon>
        <taxon>Actinopterygii</taxon>
        <taxon>Neopterygii</taxon>
        <taxon>Teleostei</taxon>
        <taxon>Ostariophysi</taxon>
        <taxon>Cypriniformes</taxon>
        <taxon>Cyprinidae</taxon>
        <taxon>Labeoninae</taxon>
        <taxon>Labeonini</taxon>
        <taxon>Labeo</taxon>
    </lineage>
</organism>
<reference evidence="1 2" key="1">
    <citation type="submission" date="2022-01" db="EMBL/GenBank/DDBJ databases">
        <title>A high-quality chromosome-level genome assembly of rohu carp, Labeo rohita.</title>
        <authorList>
            <person name="Arick M.A. II"/>
            <person name="Hsu C.-Y."/>
            <person name="Magbanua Z."/>
            <person name="Pechanova O."/>
            <person name="Grover C."/>
            <person name="Miller E."/>
            <person name="Thrash A."/>
            <person name="Ezzel L."/>
            <person name="Alam S."/>
            <person name="Benzie J."/>
            <person name="Hamilton M."/>
            <person name="Karsi A."/>
            <person name="Lawrence M.L."/>
            <person name="Peterson D.G."/>
        </authorList>
    </citation>
    <scope>NUCLEOTIDE SEQUENCE [LARGE SCALE GENOMIC DNA]</scope>
    <source>
        <strain evidence="2">BAU-BD-2019</strain>
        <tissue evidence="1">Blood</tissue>
    </source>
</reference>
<dbReference type="EMBL" id="JACTAM010000003">
    <property type="protein sequence ID" value="KAI2667049.1"/>
    <property type="molecule type" value="Genomic_DNA"/>
</dbReference>
<keyword evidence="2" id="KW-1185">Reference proteome</keyword>
<protein>
    <submittedName>
        <fullName evidence="1">Meiosis inhibitor protein 1</fullName>
    </submittedName>
</protein>
<dbReference type="PANTHER" id="PTHR12044:SF14">
    <property type="entry name" value="MEIOTIC DOUBLE-STRANDED BREAK FORMATION PROTEIN 1"/>
    <property type="match status" value="1"/>
</dbReference>
<dbReference type="PANTHER" id="PTHR12044">
    <property type="entry name" value="BCL2 INTERACTING MEDIATOR OF CELL DEATH"/>
    <property type="match status" value="1"/>
</dbReference>
<proteinExistence type="predicted"/>
<evidence type="ECO:0000313" key="2">
    <source>
        <dbReference type="Proteomes" id="UP000830375"/>
    </source>
</evidence>
<dbReference type="Proteomes" id="UP000830375">
    <property type="component" value="Unassembled WGS sequence"/>
</dbReference>
<evidence type="ECO:0000313" key="1">
    <source>
        <dbReference type="EMBL" id="KAI2667049.1"/>
    </source>
</evidence>
<accession>A0ABQ8MW35</accession>
<gene>
    <name evidence="1" type="ORF">H4Q32_031012</name>
</gene>
<dbReference type="InterPro" id="IPR052133">
    <property type="entry name" value="Immune_Signaling-Apoptosis_Reg"/>
</dbReference>
<comment type="caution">
    <text evidence="1">The sequence shown here is derived from an EMBL/GenBank/DDBJ whole genome shotgun (WGS) entry which is preliminary data.</text>
</comment>